<dbReference type="PANTHER" id="PTHR46128">
    <property type="entry name" value="MITOCHONDRIAL GROUP I INTRON SPLICING FACTOR CCM1"/>
    <property type="match status" value="1"/>
</dbReference>
<dbReference type="Pfam" id="PF12854">
    <property type="entry name" value="PPR_1"/>
    <property type="match status" value="1"/>
</dbReference>
<feature type="repeat" description="PPR" evidence="3">
    <location>
        <begin position="44"/>
        <end position="78"/>
    </location>
</feature>
<dbReference type="InterPro" id="IPR002885">
    <property type="entry name" value="PPR_rpt"/>
</dbReference>
<feature type="repeat" description="PPR" evidence="3">
    <location>
        <begin position="9"/>
        <end position="43"/>
    </location>
</feature>
<dbReference type="Pfam" id="PF13041">
    <property type="entry name" value="PPR_2"/>
    <property type="match status" value="1"/>
</dbReference>
<organism evidence="4">
    <name type="scientific">Sesamum radiatum</name>
    <name type="common">Black benniseed</name>
    <dbReference type="NCBI Taxonomy" id="300843"/>
    <lineage>
        <taxon>Eukaryota</taxon>
        <taxon>Viridiplantae</taxon>
        <taxon>Streptophyta</taxon>
        <taxon>Embryophyta</taxon>
        <taxon>Tracheophyta</taxon>
        <taxon>Spermatophyta</taxon>
        <taxon>Magnoliopsida</taxon>
        <taxon>eudicotyledons</taxon>
        <taxon>Gunneridae</taxon>
        <taxon>Pentapetalae</taxon>
        <taxon>asterids</taxon>
        <taxon>lamiids</taxon>
        <taxon>Lamiales</taxon>
        <taxon>Pedaliaceae</taxon>
        <taxon>Sesamum</taxon>
    </lineage>
</organism>
<dbReference type="PANTHER" id="PTHR46128:SF73">
    <property type="entry name" value="CRIB DOMAIN-CONTAINING PROTEIN"/>
    <property type="match status" value="1"/>
</dbReference>
<protein>
    <recommendedName>
        <fullName evidence="5">Pentatricopeptide repeat-containing protein</fullName>
    </recommendedName>
</protein>
<dbReference type="Gene3D" id="1.25.40.10">
    <property type="entry name" value="Tetratricopeptide repeat domain"/>
    <property type="match status" value="1"/>
</dbReference>
<evidence type="ECO:0008006" key="5">
    <source>
        <dbReference type="Google" id="ProtNLM"/>
    </source>
</evidence>
<reference evidence="4" key="2">
    <citation type="journal article" date="2024" name="Plant">
        <title>Genomic evolution and insights into agronomic trait innovations of Sesamum species.</title>
        <authorList>
            <person name="Miao H."/>
            <person name="Wang L."/>
            <person name="Qu L."/>
            <person name="Liu H."/>
            <person name="Sun Y."/>
            <person name="Le M."/>
            <person name="Wang Q."/>
            <person name="Wei S."/>
            <person name="Zheng Y."/>
            <person name="Lin W."/>
            <person name="Duan Y."/>
            <person name="Cao H."/>
            <person name="Xiong S."/>
            <person name="Wang X."/>
            <person name="Wei L."/>
            <person name="Li C."/>
            <person name="Ma Q."/>
            <person name="Ju M."/>
            <person name="Zhao R."/>
            <person name="Li G."/>
            <person name="Mu C."/>
            <person name="Tian Q."/>
            <person name="Mei H."/>
            <person name="Zhang T."/>
            <person name="Gao T."/>
            <person name="Zhang H."/>
        </authorList>
    </citation>
    <scope>NUCLEOTIDE SEQUENCE</scope>
    <source>
        <strain evidence="4">G02</strain>
    </source>
</reference>
<evidence type="ECO:0000256" key="1">
    <source>
        <dbReference type="ARBA" id="ARBA00007626"/>
    </source>
</evidence>
<reference evidence="4" key="1">
    <citation type="submission" date="2020-06" db="EMBL/GenBank/DDBJ databases">
        <authorList>
            <person name="Li T."/>
            <person name="Hu X."/>
            <person name="Zhang T."/>
            <person name="Song X."/>
            <person name="Zhang H."/>
            <person name="Dai N."/>
            <person name="Sheng W."/>
            <person name="Hou X."/>
            <person name="Wei L."/>
        </authorList>
    </citation>
    <scope>NUCLEOTIDE SEQUENCE</scope>
    <source>
        <strain evidence="4">G02</strain>
        <tissue evidence="4">Leaf</tissue>
    </source>
</reference>
<comment type="caution">
    <text evidence="4">The sequence shown here is derived from an EMBL/GenBank/DDBJ whole genome shotgun (WGS) entry which is preliminary data.</text>
</comment>
<dbReference type="NCBIfam" id="TIGR00756">
    <property type="entry name" value="PPR"/>
    <property type="match status" value="2"/>
</dbReference>
<gene>
    <name evidence="4" type="ORF">Sradi_6032000</name>
</gene>
<dbReference type="AlphaFoldDB" id="A0AAW2KI69"/>
<name>A0AAW2KI69_SESRA</name>
<evidence type="ECO:0000256" key="3">
    <source>
        <dbReference type="PROSITE-ProRule" id="PRU00708"/>
    </source>
</evidence>
<dbReference type="EMBL" id="JACGWJ010000028">
    <property type="protein sequence ID" value="KAL0306147.1"/>
    <property type="molecule type" value="Genomic_DNA"/>
</dbReference>
<comment type="similarity">
    <text evidence="1">Belongs to the PPR family. P subfamily.</text>
</comment>
<evidence type="ECO:0000256" key="2">
    <source>
        <dbReference type="ARBA" id="ARBA00022737"/>
    </source>
</evidence>
<proteinExistence type="inferred from homology"/>
<dbReference type="InterPro" id="IPR050872">
    <property type="entry name" value="PPR_P_subfamily"/>
</dbReference>
<accession>A0AAW2KI69</accession>
<sequence>MTSCGFTPDSYTYSSLIRGLCLERMLGAAIDVLRVMEENGYGPDVDNFNALVLGLCKCQRTDLSLEVFEMMIEKGYMPNETTYTILVEGIIHEKEKELAVALLKELHVRQVVSQNTVERLAMQYDLEGLSSRHSMIS</sequence>
<dbReference type="PROSITE" id="PS51375">
    <property type="entry name" value="PPR"/>
    <property type="match status" value="2"/>
</dbReference>
<keyword evidence="2" id="KW-0677">Repeat</keyword>
<dbReference type="InterPro" id="IPR011990">
    <property type="entry name" value="TPR-like_helical_dom_sf"/>
</dbReference>
<evidence type="ECO:0000313" key="4">
    <source>
        <dbReference type="EMBL" id="KAL0306147.1"/>
    </source>
</evidence>